<evidence type="ECO:0000313" key="2">
    <source>
        <dbReference type="Proteomes" id="UP000191672"/>
    </source>
</evidence>
<gene>
    <name evidence="1" type="ORF">PENANT_c400G00909</name>
</gene>
<evidence type="ECO:0000313" key="1">
    <source>
        <dbReference type="EMBL" id="OQD64954.1"/>
    </source>
</evidence>
<dbReference type="AlphaFoldDB" id="A0A1V6NJN8"/>
<protein>
    <submittedName>
        <fullName evidence="1">Uncharacterized protein</fullName>
    </submittedName>
</protein>
<feature type="non-terminal residue" evidence="1">
    <location>
        <position position="1"/>
    </location>
</feature>
<proteinExistence type="predicted"/>
<comment type="caution">
    <text evidence="1">The sequence shown here is derived from an EMBL/GenBank/DDBJ whole genome shotgun (WGS) entry which is preliminary data.</text>
</comment>
<reference evidence="2" key="1">
    <citation type="journal article" date="2017" name="Nat. Microbiol.">
        <title>Global analysis of biosynthetic gene clusters reveals vast potential of secondary metabolite production in Penicillium species.</title>
        <authorList>
            <person name="Nielsen J.C."/>
            <person name="Grijseels S."/>
            <person name="Prigent S."/>
            <person name="Ji B."/>
            <person name="Dainat J."/>
            <person name="Nielsen K.F."/>
            <person name="Frisvad J.C."/>
            <person name="Workman M."/>
            <person name="Nielsen J."/>
        </authorList>
    </citation>
    <scope>NUCLEOTIDE SEQUENCE [LARGE SCALE GENOMIC DNA]</scope>
    <source>
        <strain evidence="2">IBT 31811</strain>
    </source>
</reference>
<dbReference type="EMBL" id="MDYN01000400">
    <property type="protein sequence ID" value="OQD64954.1"/>
    <property type="molecule type" value="Genomic_DNA"/>
</dbReference>
<name>A0A1V6NJN8_9EURO</name>
<organism evidence="1 2">
    <name type="scientific">Penicillium antarcticum</name>
    <dbReference type="NCBI Taxonomy" id="416450"/>
    <lineage>
        <taxon>Eukaryota</taxon>
        <taxon>Fungi</taxon>
        <taxon>Dikarya</taxon>
        <taxon>Ascomycota</taxon>
        <taxon>Pezizomycotina</taxon>
        <taxon>Eurotiomycetes</taxon>
        <taxon>Eurotiomycetidae</taxon>
        <taxon>Eurotiales</taxon>
        <taxon>Aspergillaceae</taxon>
        <taxon>Penicillium</taxon>
    </lineage>
</organism>
<dbReference type="Proteomes" id="UP000191672">
    <property type="component" value="Unassembled WGS sequence"/>
</dbReference>
<accession>A0A1V6NJN8</accession>
<sequence length="38" mass="4438">GYREAPKYKSTRFRIFYLPLLDNLPILPSDDLTPNLSI</sequence>
<keyword evidence="2" id="KW-1185">Reference proteome</keyword>
<feature type="non-terminal residue" evidence="1">
    <location>
        <position position="38"/>
    </location>
</feature>